<dbReference type="GO" id="GO:0098560">
    <property type="term" value="C:cytoplasmic side of late endosome membrane"/>
    <property type="evidence" value="ECO:0007669"/>
    <property type="project" value="TreeGrafter"/>
</dbReference>
<reference evidence="10" key="1">
    <citation type="submission" date="2013-05" db="EMBL/GenBank/DDBJ databases">
        <title>NF-kB signaling pathway in Mytilus: complete cds of intermediate elements and regulation of the cascade.</title>
        <authorList>
            <person name="Rosani U."/>
            <person name="Toubiana M."/>
            <person name="Gerdol M."/>
            <person name="Pallavicini A."/>
            <person name="Venier P."/>
            <person name="Roch P."/>
        </authorList>
    </citation>
    <scope>NUCLEOTIDE SEQUENCE</scope>
</reference>
<organism evidence="10">
    <name type="scientific">Mytilus galloprovincialis</name>
    <name type="common">Mediterranean mussel</name>
    <dbReference type="NCBI Taxonomy" id="29158"/>
    <lineage>
        <taxon>Eukaryota</taxon>
        <taxon>Metazoa</taxon>
        <taxon>Spiralia</taxon>
        <taxon>Lophotrochozoa</taxon>
        <taxon>Mollusca</taxon>
        <taxon>Bivalvia</taxon>
        <taxon>Autobranchia</taxon>
        <taxon>Pteriomorphia</taxon>
        <taxon>Mytilida</taxon>
        <taxon>Mytiloidea</taxon>
        <taxon>Mytilidae</taxon>
        <taxon>Mytilinae</taxon>
        <taxon>Mytilus</taxon>
    </lineage>
</organism>
<evidence type="ECO:0000256" key="3">
    <source>
        <dbReference type="ARBA" id="ARBA00004630"/>
    </source>
</evidence>
<evidence type="ECO:0000256" key="5">
    <source>
        <dbReference type="ARBA" id="ARBA00022723"/>
    </source>
</evidence>
<evidence type="ECO:0000256" key="1">
    <source>
        <dbReference type="ARBA" id="ARBA00004414"/>
    </source>
</evidence>
<proteinExistence type="evidence at transcript level"/>
<evidence type="ECO:0000256" key="8">
    <source>
        <dbReference type="SAM" id="Phobius"/>
    </source>
</evidence>
<evidence type="ECO:0000256" key="2">
    <source>
        <dbReference type="ARBA" id="ARBA00004481"/>
    </source>
</evidence>
<dbReference type="PANTHER" id="PTHR23292">
    <property type="entry name" value="LIPOPOLYSACCHARIDE-INDUCED TUMOR NECROSIS FACTOR-ALPHA FACTOR"/>
    <property type="match status" value="1"/>
</dbReference>
<dbReference type="GO" id="GO:0098574">
    <property type="term" value="C:cytoplasmic side of lysosomal membrane"/>
    <property type="evidence" value="ECO:0007669"/>
    <property type="project" value="TreeGrafter"/>
</dbReference>
<comment type="subcellular location">
    <subcellularLocation>
        <location evidence="2">Endosome membrane</location>
        <topology evidence="2">Peripheral membrane protein</topology>
    </subcellularLocation>
    <subcellularLocation>
        <location evidence="1">Late endosome membrane</location>
    </subcellularLocation>
    <subcellularLocation>
        <location evidence="3">Lysosome membrane</location>
        <topology evidence="3">Peripheral membrane protein</topology>
        <orientation evidence="3">Cytoplasmic side</orientation>
    </subcellularLocation>
</comment>
<protein>
    <submittedName>
        <fullName evidence="10">Lipopolysaccharide-induced TNF factor 1</fullName>
    </submittedName>
</protein>
<dbReference type="AlphaFoldDB" id="W5XM22"/>
<dbReference type="GO" id="GO:0008270">
    <property type="term" value="F:zinc ion binding"/>
    <property type="evidence" value="ECO:0007669"/>
    <property type="project" value="TreeGrafter"/>
</dbReference>
<keyword evidence="7 8" id="KW-0472">Membrane</keyword>
<evidence type="ECO:0000259" key="9">
    <source>
        <dbReference type="PROSITE" id="PS51837"/>
    </source>
</evidence>
<sequence length="108" mass="11834">MEKQGNLPPPPQYSHGGQQSTVVITSPAMLGPQFREVPVRTQCPACQADIMTSTRYETGTLTWISIGALCLFGCWLGCCLIPLCVNPCKDVVHSCPNCKQMVGKYNRM</sequence>
<feature type="domain" description="LITAF" evidence="9">
    <location>
        <begin position="20"/>
        <end position="107"/>
    </location>
</feature>
<keyword evidence="8" id="KW-1133">Transmembrane helix</keyword>
<comment type="similarity">
    <text evidence="4">Belongs to the CDIP1/LITAF family.</text>
</comment>
<dbReference type="EMBL" id="KF051277">
    <property type="protein sequence ID" value="AHI17306.1"/>
    <property type="molecule type" value="mRNA"/>
</dbReference>
<evidence type="ECO:0000256" key="4">
    <source>
        <dbReference type="ARBA" id="ARBA00005975"/>
    </source>
</evidence>
<dbReference type="PANTHER" id="PTHR23292:SF47">
    <property type="entry name" value="LITAF DOMAIN-CONTAINING PROTEIN"/>
    <property type="match status" value="1"/>
</dbReference>
<evidence type="ECO:0000313" key="10">
    <source>
        <dbReference type="EMBL" id="AHI17306.1"/>
    </source>
</evidence>
<evidence type="ECO:0000256" key="7">
    <source>
        <dbReference type="ARBA" id="ARBA00023136"/>
    </source>
</evidence>
<dbReference type="PROSITE" id="PS51837">
    <property type="entry name" value="LITAF"/>
    <property type="match status" value="1"/>
</dbReference>
<dbReference type="Pfam" id="PF10601">
    <property type="entry name" value="zf-LITAF-like"/>
    <property type="match status" value="1"/>
</dbReference>
<feature type="transmembrane region" description="Helical" evidence="8">
    <location>
        <begin position="61"/>
        <end position="83"/>
    </location>
</feature>
<accession>W5XM22</accession>
<dbReference type="GO" id="GO:0005634">
    <property type="term" value="C:nucleus"/>
    <property type="evidence" value="ECO:0007669"/>
    <property type="project" value="TreeGrafter"/>
</dbReference>
<dbReference type="InterPro" id="IPR006629">
    <property type="entry name" value="LITAF"/>
</dbReference>
<evidence type="ECO:0000256" key="6">
    <source>
        <dbReference type="ARBA" id="ARBA00022833"/>
    </source>
</evidence>
<keyword evidence="8" id="KW-0812">Transmembrane</keyword>
<name>W5XM22_MYTGA</name>
<dbReference type="InterPro" id="IPR037519">
    <property type="entry name" value="LITAF_fam"/>
</dbReference>
<keyword evidence="5" id="KW-0479">Metal-binding</keyword>
<keyword evidence="6" id="KW-0862">Zinc</keyword>
<dbReference type="SMART" id="SM00714">
    <property type="entry name" value="LITAF"/>
    <property type="match status" value="1"/>
</dbReference>